<organism evidence="2 3">
    <name type="scientific">Trinickia symbiotica</name>
    <dbReference type="NCBI Taxonomy" id="863227"/>
    <lineage>
        <taxon>Bacteria</taxon>
        <taxon>Pseudomonadati</taxon>
        <taxon>Pseudomonadota</taxon>
        <taxon>Betaproteobacteria</taxon>
        <taxon>Burkholderiales</taxon>
        <taxon>Burkholderiaceae</taxon>
        <taxon>Trinickia</taxon>
    </lineage>
</organism>
<dbReference type="EMBL" id="PYUC01000001">
    <property type="protein sequence ID" value="PTB22669.1"/>
    <property type="molecule type" value="Genomic_DNA"/>
</dbReference>
<gene>
    <name evidence="2" type="ORF">C9I57_02580</name>
</gene>
<comment type="caution">
    <text evidence="2">The sequence shown here is derived from an EMBL/GenBank/DDBJ whole genome shotgun (WGS) entry which is preliminary data.</text>
</comment>
<feature type="region of interest" description="Disordered" evidence="1">
    <location>
        <begin position="52"/>
        <end position="72"/>
    </location>
</feature>
<accession>A0A2T3Y1Q0</accession>
<sequence length="72" mass="7719">MTDRKGSPGGSHAPRAEPIPIARGKPTPAILLILEAIPETLTLDRSRFPRPIAGSAMTQRAPARCRTNDQCS</sequence>
<name>A0A2T3Y1Q0_9BURK</name>
<proteinExistence type="predicted"/>
<reference evidence="2 3" key="1">
    <citation type="submission" date="2018-03" db="EMBL/GenBank/DDBJ databases">
        <title>Whole genome analyses suggest that Burkholderia sensu lato contains two further novel genera in the rhizoxinica-symbiotica group Mycetohabitans gen. nov., and Trinickia gen. nov.: implications for the evolution of diazotrophy and nodulation in the Burkholderiaceae.</title>
        <authorList>
            <person name="Estrada De Los Santos P."/>
            <person name="Palmer M."/>
            <person name="Chavez-Ramirez B."/>
            <person name="Steenkamp E.T."/>
            <person name="Hirsch A.M."/>
            <person name="Manyaka P."/>
            <person name="Maluk M."/>
            <person name="Lafos M."/>
            <person name="Crook M."/>
            <person name="Gross E."/>
            <person name="Simon M.F."/>
            <person name="Bueno Dos Reis Junior F."/>
            <person name="Poole P.S."/>
            <person name="Venter S.N."/>
            <person name="James E.K."/>
        </authorList>
    </citation>
    <scope>NUCLEOTIDE SEQUENCE [LARGE SCALE GENOMIC DNA]</scope>
    <source>
        <strain evidence="2 3">JPY-366</strain>
    </source>
</reference>
<protein>
    <submittedName>
        <fullName evidence="2">Uncharacterized protein</fullName>
    </submittedName>
</protein>
<dbReference type="AlphaFoldDB" id="A0A2T3Y1Q0"/>
<dbReference type="Proteomes" id="UP000240638">
    <property type="component" value="Unassembled WGS sequence"/>
</dbReference>
<evidence type="ECO:0000313" key="2">
    <source>
        <dbReference type="EMBL" id="PTB22669.1"/>
    </source>
</evidence>
<feature type="region of interest" description="Disordered" evidence="1">
    <location>
        <begin position="1"/>
        <end position="24"/>
    </location>
</feature>
<evidence type="ECO:0000313" key="3">
    <source>
        <dbReference type="Proteomes" id="UP000240638"/>
    </source>
</evidence>
<evidence type="ECO:0000256" key="1">
    <source>
        <dbReference type="SAM" id="MobiDB-lite"/>
    </source>
</evidence>